<dbReference type="Gene3D" id="3.30.565.10">
    <property type="entry name" value="Histidine kinase-like ATPase, C-terminal domain"/>
    <property type="match status" value="1"/>
</dbReference>
<dbReference type="SUPFAM" id="SSF52172">
    <property type="entry name" value="CheY-like"/>
    <property type="match status" value="2"/>
</dbReference>
<keyword evidence="4" id="KW-0902">Two-component regulatory system</keyword>
<dbReference type="CDD" id="cd16922">
    <property type="entry name" value="HATPase_EvgS-ArcB-TorS-like"/>
    <property type="match status" value="1"/>
</dbReference>
<dbReference type="Gene3D" id="3.40.50.2300">
    <property type="match status" value="2"/>
</dbReference>
<feature type="domain" description="Response regulatory" evidence="10">
    <location>
        <begin position="605"/>
        <end position="725"/>
    </location>
</feature>
<feature type="region of interest" description="Disordered" evidence="7">
    <location>
        <begin position="731"/>
        <end position="761"/>
    </location>
</feature>
<dbReference type="PANTHER" id="PTHR45339">
    <property type="entry name" value="HYBRID SIGNAL TRANSDUCTION HISTIDINE KINASE J"/>
    <property type="match status" value="1"/>
</dbReference>
<accession>A0ABQ0CDH2</accession>
<dbReference type="SMART" id="SM00388">
    <property type="entry name" value="HisKA"/>
    <property type="match status" value="1"/>
</dbReference>
<dbReference type="RefSeq" id="WP_420906658.1">
    <property type="nucleotide sequence ID" value="NZ_BAAFGK010000005.1"/>
</dbReference>
<keyword evidence="8" id="KW-1133">Transmembrane helix</keyword>
<evidence type="ECO:0000256" key="2">
    <source>
        <dbReference type="ARBA" id="ARBA00012438"/>
    </source>
</evidence>
<dbReference type="PRINTS" id="PR00344">
    <property type="entry name" value="BCTRLSENSOR"/>
</dbReference>
<dbReference type="EMBL" id="BAAFGK010000005">
    <property type="protein sequence ID" value="GAB0058941.1"/>
    <property type="molecule type" value="Genomic_DNA"/>
</dbReference>
<feature type="modified residue" description="4-aspartylphosphate" evidence="5">
    <location>
        <position position="814"/>
    </location>
</feature>
<dbReference type="Pfam" id="PF02518">
    <property type="entry name" value="HATPase_c"/>
    <property type="match status" value="1"/>
</dbReference>
<dbReference type="GO" id="GO:0004673">
    <property type="term" value="F:protein histidine kinase activity"/>
    <property type="evidence" value="ECO:0007669"/>
    <property type="project" value="UniProtKB-EC"/>
</dbReference>
<dbReference type="PROSITE" id="PS50109">
    <property type="entry name" value="HIS_KIN"/>
    <property type="match status" value="1"/>
</dbReference>
<dbReference type="CDD" id="cd17546">
    <property type="entry name" value="REC_hyHK_CKI1_RcsC-like"/>
    <property type="match status" value="1"/>
</dbReference>
<dbReference type="InterPro" id="IPR003594">
    <property type="entry name" value="HATPase_dom"/>
</dbReference>
<evidence type="ECO:0000256" key="4">
    <source>
        <dbReference type="ARBA" id="ARBA00023012"/>
    </source>
</evidence>
<dbReference type="InterPro" id="IPR036097">
    <property type="entry name" value="HisK_dim/P_sf"/>
</dbReference>
<feature type="transmembrane region" description="Helical" evidence="8">
    <location>
        <begin position="12"/>
        <end position="32"/>
    </location>
</feature>
<evidence type="ECO:0000259" key="10">
    <source>
        <dbReference type="PROSITE" id="PS50110"/>
    </source>
</evidence>
<dbReference type="Pfam" id="PF00072">
    <property type="entry name" value="Response_reg"/>
    <property type="match status" value="2"/>
</dbReference>
<dbReference type="InterPro" id="IPR003661">
    <property type="entry name" value="HisK_dim/P_dom"/>
</dbReference>
<evidence type="ECO:0000256" key="7">
    <source>
        <dbReference type="SAM" id="MobiDB-lite"/>
    </source>
</evidence>
<dbReference type="PROSITE" id="PS50110">
    <property type="entry name" value="RESPONSE_REGULATORY"/>
    <property type="match status" value="2"/>
</dbReference>
<keyword evidence="8" id="KW-0472">Membrane</keyword>
<dbReference type="InterPro" id="IPR001789">
    <property type="entry name" value="Sig_transdc_resp-reg_receiver"/>
</dbReference>
<comment type="caution">
    <text evidence="11">The sequence shown here is derived from an EMBL/GenBank/DDBJ whole genome shotgun (WGS) entry which is preliminary data.</text>
</comment>
<feature type="coiled-coil region" evidence="6">
    <location>
        <begin position="330"/>
        <end position="357"/>
    </location>
</feature>
<keyword evidence="11" id="KW-0808">Transferase</keyword>
<dbReference type="SUPFAM" id="SSF47384">
    <property type="entry name" value="Homodimeric domain of signal transducing histidine kinase"/>
    <property type="match status" value="1"/>
</dbReference>
<evidence type="ECO:0000259" key="9">
    <source>
        <dbReference type="PROSITE" id="PS50109"/>
    </source>
</evidence>
<evidence type="ECO:0000256" key="5">
    <source>
        <dbReference type="PROSITE-ProRule" id="PRU00169"/>
    </source>
</evidence>
<keyword evidence="6" id="KW-0175">Coiled coil</keyword>
<comment type="catalytic activity">
    <reaction evidence="1">
        <text>ATP + protein L-histidine = ADP + protein N-phospho-L-histidine.</text>
        <dbReference type="EC" id="2.7.13.3"/>
    </reaction>
</comment>
<evidence type="ECO:0000256" key="8">
    <source>
        <dbReference type="SAM" id="Phobius"/>
    </source>
</evidence>
<evidence type="ECO:0000256" key="1">
    <source>
        <dbReference type="ARBA" id="ARBA00000085"/>
    </source>
</evidence>
<proteinExistence type="predicted"/>
<reference evidence="11 12" key="2">
    <citation type="submission" date="2024-09" db="EMBL/GenBank/DDBJ databases">
        <title>Draft genome sequence of Candidatus Magnetaquicoccaceae bacterium FCR-1.</title>
        <authorList>
            <person name="Shimoshige H."/>
            <person name="Shimamura S."/>
            <person name="Taoka A."/>
            <person name="Kobayashi H."/>
            <person name="Maekawa T."/>
        </authorList>
    </citation>
    <scope>NUCLEOTIDE SEQUENCE [LARGE SCALE GENOMIC DNA]</scope>
    <source>
        <strain evidence="11 12">FCR-1</strain>
    </source>
</reference>
<feature type="domain" description="Response regulatory" evidence="10">
    <location>
        <begin position="765"/>
        <end position="882"/>
    </location>
</feature>
<dbReference type="InterPro" id="IPR036890">
    <property type="entry name" value="HATPase_C_sf"/>
</dbReference>
<feature type="compositionally biased region" description="Basic and acidic residues" evidence="7">
    <location>
        <begin position="205"/>
        <end position="221"/>
    </location>
</feature>
<evidence type="ECO:0000256" key="3">
    <source>
        <dbReference type="ARBA" id="ARBA00022553"/>
    </source>
</evidence>
<organism evidence="11 12">
    <name type="scientific">Candidatus Magnetaquiglobus chichijimensis</name>
    <dbReference type="NCBI Taxonomy" id="3141448"/>
    <lineage>
        <taxon>Bacteria</taxon>
        <taxon>Pseudomonadati</taxon>
        <taxon>Pseudomonadota</taxon>
        <taxon>Magnetococcia</taxon>
        <taxon>Magnetococcales</taxon>
        <taxon>Candidatus Magnetaquicoccaceae</taxon>
        <taxon>Candidatus Magnetaquiglobus</taxon>
    </lineage>
</organism>
<keyword evidence="12" id="KW-1185">Reference proteome</keyword>
<feature type="compositionally biased region" description="Low complexity" evidence="7">
    <location>
        <begin position="746"/>
        <end position="755"/>
    </location>
</feature>
<dbReference type="Proteomes" id="UP001628193">
    <property type="component" value="Unassembled WGS sequence"/>
</dbReference>
<dbReference type="Pfam" id="PF00512">
    <property type="entry name" value="HisKA"/>
    <property type="match status" value="1"/>
</dbReference>
<reference evidence="11 12" key="1">
    <citation type="submission" date="2024-05" db="EMBL/GenBank/DDBJ databases">
        <authorList>
            <consortium name="Candidatus Magnetaquicoccaceae bacterium FCR-1 genome sequencing consortium"/>
            <person name="Shimoshige H."/>
            <person name="Shimamura S."/>
            <person name="Taoka A."/>
            <person name="Kobayashi H."/>
            <person name="Maekawa T."/>
        </authorList>
    </citation>
    <scope>NUCLEOTIDE SEQUENCE [LARGE SCALE GENOMIC DNA]</scope>
    <source>
        <strain evidence="11 12">FCR-1</strain>
    </source>
</reference>
<evidence type="ECO:0000256" key="6">
    <source>
        <dbReference type="SAM" id="Coils"/>
    </source>
</evidence>
<dbReference type="Gene3D" id="1.10.287.130">
    <property type="match status" value="1"/>
</dbReference>
<keyword evidence="3 5" id="KW-0597">Phosphoprotein</keyword>
<feature type="domain" description="Histidine kinase" evidence="9">
    <location>
        <begin position="364"/>
        <end position="585"/>
    </location>
</feature>
<feature type="region of interest" description="Disordered" evidence="7">
    <location>
        <begin position="202"/>
        <end position="228"/>
    </location>
</feature>
<gene>
    <name evidence="11" type="primary">rcsC_83</name>
    <name evidence="11" type="ORF">SIID45300_03301</name>
</gene>
<dbReference type="InterPro" id="IPR005467">
    <property type="entry name" value="His_kinase_dom"/>
</dbReference>
<dbReference type="PANTHER" id="PTHR45339:SF1">
    <property type="entry name" value="HYBRID SIGNAL TRANSDUCTION HISTIDINE KINASE J"/>
    <property type="match status" value="1"/>
</dbReference>
<keyword evidence="11" id="KW-0418">Kinase</keyword>
<feature type="modified residue" description="4-aspartylphosphate" evidence="5">
    <location>
        <position position="659"/>
    </location>
</feature>
<dbReference type="SMART" id="SM00387">
    <property type="entry name" value="HATPase_c"/>
    <property type="match status" value="1"/>
</dbReference>
<evidence type="ECO:0000313" key="11">
    <source>
        <dbReference type="EMBL" id="GAB0058941.1"/>
    </source>
</evidence>
<name>A0ABQ0CDH2_9PROT</name>
<dbReference type="CDD" id="cd00082">
    <property type="entry name" value="HisKA"/>
    <property type="match status" value="1"/>
</dbReference>
<dbReference type="EC" id="2.7.13.3" evidence="2"/>
<dbReference type="InterPro" id="IPR011006">
    <property type="entry name" value="CheY-like_superfamily"/>
</dbReference>
<dbReference type="SUPFAM" id="SSF55874">
    <property type="entry name" value="ATPase domain of HSP90 chaperone/DNA topoisomerase II/histidine kinase"/>
    <property type="match status" value="1"/>
</dbReference>
<dbReference type="InterPro" id="IPR004358">
    <property type="entry name" value="Sig_transdc_His_kin-like_C"/>
</dbReference>
<dbReference type="SMART" id="SM00448">
    <property type="entry name" value="REC"/>
    <property type="match status" value="2"/>
</dbReference>
<evidence type="ECO:0000313" key="12">
    <source>
        <dbReference type="Proteomes" id="UP001628193"/>
    </source>
</evidence>
<keyword evidence="8" id="KW-0812">Transmembrane</keyword>
<protein>
    <recommendedName>
        <fullName evidence="2">histidine kinase</fullName>
        <ecNumber evidence="2">2.7.13.3</ecNumber>
    </recommendedName>
</protein>
<sequence>MNHAIGRQAALRLIVSLGLLVGLIALTTVFIYQHALAKAAEERADDQERFYRARLAQVEREWELHTQDFRTRLELTRLLERDETPSGETLDLLNAFITVQSAERRFHYLVIVNRHDRILFDFGSMTPRGNPLPEGEESGYFRDQELDMLFRVLQTPIWLGERQGTGRLALFYRLDNALLYRIGAPGLTLGLTHHDRAVASSAGNHDLERLNQGEQTSESRQRSLPWSGTKGDPVHLVIEAPVKPLFSNLELSLGMSLIPVVDGLILWFTLGFWLLRQTGRITLLERAVGLFTEKRRLTSELTHQLDKAETGHNDEITAVAGAIRNMATAISNREQALMDAARELEQARRSAESANLAKSEFLATMSHEIRTPMNAIIGMADLLSETRLDPEQRSFVKVFQQASNTLLELINDILDLSKVEAGQFNLDRIPFDLPDLVEGVMLIFDTRAREKGVQLEWVIAPDVPEHLLGDPKRLRQILVNLIGNAIKFTPAGRILVVVTTLGGQSERVCLHFSVADTGIGIDQEKLTQVFEPFTQADSSVTRRFGGTGLGLTISNRLVRLMEGTMHVTSKLHEGSTFSFTVLLERHALPMIQPPSGEPAPLTGTRILLMDDNRANIRIYREILEHAGCEVDVTAQMEEVAERIIGRGGGSRPYQLLLLDYHLPEANGLQLIERLRASEETAGIPIVLLTSDDRAHVCREAQRHGVHLLVKPVPRKGLLAALQTVMEPFRSPAAAQTTPIPALETTPDSPSGSLPDSPAPHERGWSILLAEDAADNVMLIEAFLQATPHRLTVVDNGEEAVRRVREERFDVILMDMRMPLLDGYEATRRIRAWERESPGTPHHRIIAMTAHALADDEARCLKAGCDAYLAKPLRKSVLLEALS</sequence>